<reference evidence="4" key="2">
    <citation type="submission" date="2025-08" db="UniProtKB">
        <authorList>
            <consortium name="RefSeq"/>
        </authorList>
    </citation>
    <scope>IDENTIFICATION</scope>
    <source>
        <tissue evidence="4">Whole plant</tissue>
    </source>
</reference>
<dbReference type="Proteomes" id="UP000515211">
    <property type="component" value="Chromosome 5"/>
</dbReference>
<feature type="compositionally biased region" description="Low complexity" evidence="1">
    <location>
        <begin position="397"/>
        <end position="408"/>
    </location>
</feature>
<dbReference type="Pfam" id="PF03732">
    <property type="entry name" value="Retrotrans_gag"/>
    <property type="match status" value="1"/>
</dbReference>
<proteinExistence type="predicted"/>
<feature type="compositionally biased region" description="Basic and acidic residues" evidence="1">
    <location>
        <begin position="448"/>
        <end position="476"/>
    </location>
</feature>
<gene>
    <name evidence="4" type="primary">LOC107489467</name>
</gene>
<reference evidence="3" key="1">
    <citation type="journal article" date="2016" name="Nat. Genet.">
        <title>The genome sequences of Arachis duranensis and Arachis ipaensis, the diploid ancestors of cultivated peanut.</title>
        <authorList>
            <person name="Bertioli D.J."/>
            <person name="Cannon S.B."/>
            <person name="Froenicke L."/>
            <person name="Huang G."/>
            <person name="Farmer A.D."/>
            <person name="Cannon E.K."/>
            <person name="Liu X."/>
            <person name="Gao D."/>
            <person name="Clevenger J."/>
            <person name="Dash S."/>
            <person name="Ren L."/>
            <person name="Moretzsohn M.C."/>
            <person name="Shirasawa K."/>
            <person name="Huang W."/>
            <person name="Vidigal B."/>
            <person name="Abernathy B."/>
            <person name="Chu Y."/>
            <person name="Niederhuth C.E."/>
            <person name="Umale P."/>
            <person name="Araujo A.C."/>
            <person name="Kozik A."/>
            <person name="Kim K.D."/>
            <person name="Burow M.D."/>
            <person name="Varshney R.K."/>
            <person name="Wang X."/>
            <person name="Zhang X."/>
            <person name="Barkley N."/>
            <person name="Guimaraes P.M."/>
            <person name="Isobe S."/>
            <person name="Guo B."/>
            <person name="Liao B."/>
            <person name="Stalker H.T."/>
            <person name="Schmitz R.J."/>
            <person name="Scheffler B.E."/>
            <person name="Leal-Bertioli S.C."/>
            <person name="Xun X."/>
            <person name="Jackson S.A."/>
            <person name="Michelmore R."/>
            <person name="Ozias-Akins P."/>
        </authorList>
    </citation>
    <scope>NUCLEOTIDE SEQUENCE [LARGE SCALE GENOMIC DNA]</scope>
    <source>
        <strain evidence="3">cv. V14167</strain>
    </source>
</reference>
<evidence type="ECO:0000256" key="1">
    <source>
        <dbReference type="SAM" id="MobiDB-lite"/>
    </source>
</evidence>
<name>A0A6P4DJV0_ARADU</name>
<protein>
    <submittedName>
        <fullName evidence="4">Uncharacterized protein LOC107489467</fullName>
    </submittedName>
</protein>
<dbReference type="RefSeq" id="XP_015965700.1">
    <property type="nucleotide sequence ID" value="XM_016110214.1"/>
</dbReference>
<dbReference type="PANTHER" id="PTHR33223:SF3">
    <property type="match status" value="1"/>
</dbReference>
<evidence type="ECO:0000259" key="2">
    <source>
        <dbReference type="Pfam" id="PF03732"/>
    </source>
</evidence>
<dbReference type="AlphaFoldDB" id="A0A6P4DJV0"/>
<sequence length="573" mass="64411">MTRSLPDPSLATFDPKIERALTCIRQARRRLAFVHSESGSLEDHSHSLSPPIRDHHSPINEETLYLSMGSTELSLSDSGDIDMADPPRRITLKEDGAPDLALQPLHILYLALDPNFELKSGTINLLPKYSGMPGEDPLKHLKDFQVACATARRHGADEAAVLVFAFPFFLEGKSKEWFYTQPGKVRSNWDLLRKEFLEKFDPPQKKDKLRREISCIVQRDGETLYGYWERFKKLLETCPHHRIDELVLISYFCQGMHHQDKLLLDVANGGSLTKTKTTVEAWEVISDLSDLTQHSRARSSPPKAVSGVSPSGDAILTKTLGEITILLRQITQGQQIPQTLINTPPQPPRTEGPSRICGVCTCTSYYTDEYPQIQEDTTLAVVNPYLQKSNYNQGSYPQGASTSSSLPSQPQPNPKGSINIITLRSGTKLDKNVAIPSRLNEETNNEEVGDKVEMMRSEDENVDKNEEEPPKVKEPKRKTLLEEPLPIPFSTLAKKAKKQEDLDPTVVEVFEKVKVTVPLFQAIQQVPKYAKFPKDICSHKDKLRNINKKPKDDSISSLLPKNAMIPAHVWLLV</sequence>
<evidence type="ECO:0000313" key="3">
    <source>
        <dbReference type="Proteomes" id="UP000515211"/>
    </source>
</evidence>
<organism evidence="3 4">
    <name type="scientific">Arachis duranensis</name>
    <name type="common">Wild peanut</name>
    <dbReference type="NCBI Taxonomy" id="130453"/>
    <lineage>
        <taxon>Eukaryota</taxon>
        <taxon>Viridiplantae</taxon>
        <taxon>Streptophyta</taxon>
        <taxon>Embryophyta</taxon>
        <taxon>Tracheophyta</taxon>
        <taxon>Spermatophyta</taxon>
        <taxon>Magnoliopsida</taxon>
        <taxon>eudicotyledons</taxon>
        <taxon>Gunneridae</taxon>
        <taxon>Pentapetalae</taxon>
        <taxon>rosids</taxon>
        <taxon>fabids</taxon>
        <taxon>Fabales</taxon>
        <taxon>Fabaceae</taxon>
        <taxon>Papilionoideae</taxon>
        <taxon>50 kb inversion clade</taxon>
        <taxon>dalbergioids sensu lato</taxon>
        <taxon>Dalbergieae</taxon>
        <taxon>Pterocarpus clade</taxon>
        <taxon>Arachis</taxon>
    </lineage>
</organism>
<dbReference type="GeneID" id="107489467"/>
<dbReference type="KEGG" id="adu:107489467"/>
<accession>A0A6P4DJV0</accession>
<dbReference type="PANTHER" id="PTHR33223">
    <property type="entry name" value="CCHC-TYPE DOMAIN-CONTAINING PROTEIN"/>
    <property type="match status" value="1"/>
</dbReference>
<keyword evidence="3" id="KW-1185">Reference proteome</keyword>
<dbReference type="InterPro" id="IPR005162">
    <property type="entry name" value="Retrotrans_gag_dom"/>
</dbReference>
<feature type="region of interest" description="Disordered" evidence="1">
    <location>
        <begin position="392"/>
        <end position="476"/>
    </location>
</feature>
<feature type="domain" description="Retrotransposon gag" evidence="2">
    <location>
        <begin position="166"/>
        <end position="257"/>
    </location>
</feature>
<evidence type="ECO:0000313" key="4">
    <source>
        <dbReference type="RefSeq" id="XP_015965700.1"/>
    </source>
</evidence>